<dbReference type="GO" id="GO:0005737">
    <property type="term" value="C:cytoplasm"/>
    <property type="evidence" value="ECO:0007669"/>
    <property type="project" value="TreeGrafter"/>
</dbReference>
<evidence type="ECO:0000313" key="3">
    <source>
        <dbReference type="Ensembl" id="ENSSMAP00000061383.1"/>
    </source>
</evidence>
<accession>A0A8D3DPC4</accession>
<dbReference type="PANTHER" id="PTHR15191:SF13">
    <property type="entry name" value="PTTG1-INTERACTING PROTEIN A"/>
    <property type="match status" value="1"/>
</dbReference>
<dbReference type="PANTHER" id="PTHR15191">
    <property type="entry name" value="PROTEIN CBG20567"/>
    <property type="match status" value="1"/>
</dbReference>
<keyword evidence="1" id="KW-0812">Transmembrane</keyword>
<evidence type="ECO:0000313" key="4">
    <source>
        <dbReference type="Proteomes" id="UP000694558"/>
    </source>
</evidence>
<proteinExistence type="predicted"/>
<reference evidence="3" key="2">
    <citation type="submission" date="2025-08" db="UniProtKB">
        <authorList>
            <consortium name="Ensembl"/>
        </authorList>
    </citation>
    <scope>IDENTIFICATION</scope>
</reference>
<dbReference type="InterPro" id="IPR052304">
    <property type="entry name" value="PTTG1IP"/>
</dbReference>
<feature type="signal peptide" evidence="2">
    <location>
        <begin position="1"/>
        <end position="22"/>
    </location>
</feature>
<dbReference type="Proteomes" id="UP000694558">
    <property type="component" value="Chromosome 17"/>
</dbReference>
<evidence type="ECO:0000256" key="2">
    <source>
        <dbReference type="SAM" id="SignalP"/>
    </source>
</evidence>
<organism evidence="3 4">
    <name type="scientific">Scophthalmus maximus</name>
    <name type="common">Turbot</name>
    <name type="synonym">Psetta maxima</name>
    <dbReference type="NCBI Taxonomy" id="52904"/>
    <lineage>
        <taxon>Eukaryota</taxon>
        <taxon>Metazoa</taxon>
        <taxon>Chordata</taxon>
        <taxon>Craniata</taxon>
        <taxon>Vertebrata</taxon>
        <taxon>Euteleostomi</taxon>
        <taxon>Actinopterygii</taxon>
        <taxon>Neopterygii</taxon>
        <taxon>Teleostei</taxon>
        <taxon>Neoteleostei</taxon>
        <taxon>Acanthomorphata</taxon>
        <taxon>Carangaria</taxon>
        <taxon>Pleuronectiformes</taxon>
        <taxon>Pleuronectoidei</taxon>
        <taxon>Scophthalmidae</taxon>
        <taxon>Scophthalmus</taxon>
    </lineage>
</organism>
<feature type="chain" id="PRO_5034960068" evidence="2">
    <location>
        <begin position="23"/>
        <end position="287"/>
    </location>
</feature>
<gene>
    <name evidence="3" type="primary">pttg1ipa</name>
</gene>
<dbReference type="GeneTree" id="ENSGT00940000168354"/>
<feature type="transmembrane region" description="Helical" evidence="1">
    <location>
        <begin position="190"/>
        <end position="213"/>
    </location>
</feature>
<evidence type="ECO:0000256" key="1">
    <source>
        <dbReference type="SAM" id="Phobius"/>
    </source>
</evidence>
<dbReference type="Ensembl" id="ENSSMAT00000064589.1">
    <property type="protein sequence ID" value="ENSSMAP00000061383.1"/>
    <property type="gene ID" value="ENSSMAG00000031719.1"/>
</dbReference>
<keyword evidence="1" id="KW-0472">Membrane</keyword>
<sequence>MMDSRIVLPALLLVLGLATGFAQSPATGKACETKNGTSCEECLKNVTVSRERSPFCFRWASECVCVPGGELRQVAPPPPLHLFDWFEELTDLSTIPTLFFFLLLPLHFLLCVCPPSTVSHSCPEYLQESSFVFNMRAHYVFWSFCPSSQCLWCSKTKMCITYPVNTILPPHALCPLNEARWGLCWMNFQILIITLSVFGAILIIAFMICLFCCCKCENFGSQRFEAKMQRQGDKMKTKQEERRTEMTQRHDEIRKKYGELSHLHLFFISSLSLFFKHRCKYLHSRDT</sequence>
<keyword evidence="1" id="KW-1133">Transmembrane helix</keyword>
<name>A0A8D3DPC4_SCOMX</name>
<dbReference type="GO" id="GO:0005634">
    <property type="term" value="C:nucleus"/>
    <property type="evidence" value="ECO:0007669"/>
    <property type="project" value="TreeGrafter"/>
</dbReference>
<reference evidence="3" key="1">
    <citation type="submission" date="2023-05" db="EMBL/GenBank/DDBJ databases">
        <title>High-quality long-read genome of Scophthalmus maximus.</title>
        <authorList>
            <person name="Lien S."/>
            <person name="Martinez P."/>
        </authorList>
    </citation>
    <scope>NUCLEOTIDE SEQUENCE [LARGE SCALE GENOMIC DNA]</scope>
</reference>
<keyword evidence="2" id="KW-0732">Signal</keyword>
<dbReference type="GO" id="GO:0006606">
    <property type="term" value="P:protein import into nucleus"/>
    <property type="evidence" value="ECO:0007669"/>
    <property type="project" value="TreeGrafter"/>
</dbReference>
<protein>
    <submittedName>
        <fullName evidence="3">PTTG1 interacting protein a</fullName>
    </submittedName>
</protein>
<dbReference type="AlphaFoldDB" id="A0A8D3DPC4"/>